<sequence>MGSIILQTPSQSSKKTRDPVIFNFGDSNSDTGGFYALTGFTFGPPDGRSFFHKPSGRLCDGRLIIDFLCESLNIGYLFPELESLGSNFTNGANFAVSGAATLPRIPFNLDVQIRQFLRFQARSLHLISQDRLQRFA</sequence>
<dbReference type="InterPro" id="IPR001087">
    <property type="entry name" value="GDSL"/>
</dbReference>
<keyword evidence="2" id="KW-0325">Glycoprotein</keyword>
<name>A0AAD7Q1G9_QUISA</name>
<proteinExistence type="inferred from homology"/>
<dbReference type="EMBL" id="JARAOO010000004">
    <property type="protein sequence ID" value="KAJ7973110.1"/>
    <property type="molecule type" value="Genomic_DNA"/>
</dbReference>
<dbReference type="Gene3D" id="3.40.50.1110">
    <property type="entry name" value="SGNH hydrolase"/>
    <property type="match status" value="1"/>
</dbReference>
<dbReference type="PANTHER" id="PTHR22835">
    <property type="entry name" value="ZINC FINGER FYVE DOMAIN CONTAINING PROTEIN"/>
    <property type="match status" value="1"/>
</dbReference>
<organism evidence="3 4">
    <name type="scientific">Quillaja saponaria</name>
    <name type="common">Soap bark tree</name>
    <dbReference type="NCBI Taxonomy" id="32244"/>
    <lineage>
        <taxon>Eukaryota</taxon>
        <taxon>Viridiplantae</taxon>
        <taxon>Streptophyta</taxon>
        <taxon>Embryophyta</taxon>
        <taxon>Tracheophyta</taxon>
        <taxon>Spermatophyta</taxon>
        <taxon>Magnoliopsida</taxon>
        <taxon>eudicotyledons</taxon>
        <taxon>Gunneridae</taxon>
        <taxon>Pentapetalae</taxon>
        <taxon>rosids</taxon>
        <taxon>fabids</taxon>
        <taxon>Fabales</taxon>
        <taxon>Quillajaceae</taxon>
        <taxon>Quillaja</taxon>
    </lineage>
</organism>
<comment type="similarity">
    <text evidence="1">Belongs to the 'GDSL' lipolytic enzyme family.</text>
</comment>
<gene>
    <name evidence="3" type="ORF">O6P43_010896</name>
</gene>
<evidence type="ECO:0000313" key="4">
    <source>
        <dbReference type="Proteomes" id="UP001163823"/>
    </source>
</evidence>
<dbReference type="AlphaFoldDB" id="A0AAD7Q1G9"/>
<evidence type="ECO:0000313" key="3">
    <source>
        <dbReference type="EMBL" id="KAJ7973110.1"/>
    </source>
</evidence>
<evidence type="ECO:0000256" key="2">
    <source>
        <dbReference type="ARBA" id="ARBA00023180"/>
    </source>
</evidence>
<dbReference type="KEGG" id="qsa:O6P43_010896"/>
<reference evidence="3" key="1">
    <citation type="journal article" date="2023" name="Science">
        <title>Elucidation of the pathway for biosynthesis of saponin adjuvants from the soapbark tree.</title>
        <authorList>
            <person name="Reed J."/>
            <person name="Orme A."/>
            <person name="El-Demerdash A."/>
            <person name="Owen C."/>
            <person name="Martin L.B.B."/>
            <person name="Misra R.C."/>
            <person name="Kikuchi S."/>
            <person name="Rejzek M."/>
            <person name="Martin A.C."/>
            <person name="Harkess A."/>
            <person name="Leebens-Mack J."/>
            <person name="Louveau T."/>
            <person name="Stephenson M.J."/>
            <person name="Osbourn A."/>
        </authorList>
    </citation>
    <scope>NUCLEOTIDE SEQUENCE</scope>
    <source>
        <strain evidence="3">S10</strain>
    </source>
</reference>
<evidence type="ECO:0000256" key="1">
    <source>
        <dbReference type="ARBA" id="ARBA00008668"/>
    </source>
</evidence>
<dbReference type="Proteomes" id="UP001163823">
    <property type="component" value="Chromosome 4"/>
</dbReference>
<comment type="caution">
    <text evidence="3">The sequence shown here is derived from an EMBL/GenBank/DDBJ whole genome shotgun (WGS) entry which is preliminary data.</text>
</comment>
<protein>
    <submittedName>
        <fullName evidence="3">GDSL esterase/lipase</fullName>
    </submittedName>
</protein>
<dbReference type="InterPro" id="IPR036514">
    <property type="entry name" value="SGNH_hydro_sf"/>
</dbReference>
<dbReference type="GO" id="GO:0016788">
    <property type="term" value="F:hydrolase activity, acting on ester bonds"/>
    <property type="evidence" value="ECO:0007669"/>
    <property type="project" value="InterPro"/>
</dbReference>
<accession>A0AAD7Q1G9</accession>
<keyword evidence="4" id="KW-1185">Reference proteome</keyword>
<dbReference type="PANTHER" id="PTHR22835:SF158">
    <property type="entry name" value="GDSL ESTERASE_LIPASE LIP-4-LIKE ISOFORM X1"/>
    <property type="match status" value="1"/>
</dbReference>
<dbReference type="Pfam" id="PF00657">
    <property type="entry name" value="Lipase_GDSL"/>
    <property type="match status" value="1"/>
</dbReference>